<sequence>MFSSRVNTDVGSTAAFIGRQNEKREKKASQSATNVISPLWKTHETTVTSKIAERASTSHCVIPRIAKASGISRSGPFIHTIGVTQGILCWIISWWKFMGRRKTGVVSLLIEITTACLSTNDDYRHFRLNSVIFCLETEIKYREFFFLF</sequence>
<keyword evidence="1" id="KW-1185">Reference proteome</keyword>
<proteinExistence type="predicted"/>
<reference evidence="2" key="1">
    <citation type="submission" date="2025-08" db="UniProtKB">
        <authorList>
            <consortium name="RefSeq"/>
        </authorList>
    </citation>
    <scope>IDENTIFICATION</scope>
    <source>
        <strain evidence="2">USDA-PBARC FA_bdor</strain>
        <tissue evidence="2">Whole organism</tissue>
    </source>
</reference>
<dbReference type="KEGG" id="fas:105273871"/>
<organism evidence="1 2">
    <name type="scientific">Fopius arisanus</name>
    <dbReference type="NCBI Taxonomy" id="64838"/>
    <lineage>
        <taxon>Eukaryota</taxon>
        <taxon>Metazoa</taxon>
        <taxon>Ecdysozoa</taxon>
        <taxon>Arthropoda</taxon>
        <taxon>Hexapoda</taxon>
        <taxon>Insecta</taxon>
        <taxon>Pterygota</taxon>
        <taxon>Neoptera</taxon>
        <taxon>Endopterygota</taxon>
        <taxon>Hymenoptera</taxon>
        <taxon>Apocrita</taxon>
        <taxon>Ichneumonoidea</taxon>
        <taxon>Braconidae</taxon>
        <taxon>Opiinae</taxon>
        <taxon>Fopius</taxon>
    </lineage>
</organism>
<evidence type="ECO:0000313" key="1">
    <source>
        <dbReference type="Proteomes" id="UP000694866"/>
    </source>
</evidence>
<name>A0A9R1TTB6_9HYME</name>
<accession>A0A9R1TTB6</accession>
<protein>
    <submittedName>
        <fullName evidence="2">Uncharacterized protein isoform X1</fullName>
    </submittedName>
</protein>
<gene>
    <name evidence="2" type="primary">LOC105273871</name>
</gene>
<dbReference type="RefSeq" id="XP_011314865.1">
    <property type="nucleotide sequence ID" value="XM_011316563.1"/>
</dbReference>
<dbReference type="GeneID" id="105273871"/>
<dbReference type="Proteomes" id="UP000694866">
    <property type="component" value="Unplaced"/>
</dbReference>
<evidence type="ECO:0000313" key="2">
    <source>
        <dbReference type="RefSeq" id="XP_011314865.1"/>
    </source>
</evidence>
<dbReference type="AlphaFoldDB" id="A0A9R1TTB6"/>